<dbReference type="PANTHER" id="PTHR43706">
    <property type="entry name" value="NADH DEHYDROGENASE"/>
    <property type="match status" value="1"/>
</dbReference>
<evidence type="ECO:0000256" key="3">
    <source>
        <dbReference type="ARBA" id="ARBA00022630"/>
    </source>
</evidence>
<evidence type="ECO:0000256" key="1">
    <source>
        <dbReference type="ARBA" id="ARBA00005272"/>
    </source>
</evidence>
<reference evidence="10 11" key="1">
    <citation type="journal article" date="2024" name="BMC Biol.">
        <title>Comparative genomics of Ascetosporea gives new insight into the evolutionary basis for animal parasitism in Rhizaria.</title>
        <authorList>
            <person name="Hiltunen Thoren M."/>
            <person name="Onut-Brannstrom I."/>
            <person name="Alfjorden A."/>
            <person name="Peckova H."/>
            <person name="Swords F."/>
            <person name="Hooper C."/>
            <person name="Holzer A.S."/>
            <person name="Bass D."/>
            <person name="Burki F."/>
        </authorList>
    </citation>
    <scope>NUCLEOTIDE SEQUENCE [LARGE SCALE GENOMIC DNA]</scope>
    <source>
        <strain evidence="10">20-A016</strain>
    </source>
</reference>
<dbReference type="InterPro" id="IPR045024">
    <property type="entry name" value="NDH-2"/>
</dbReference>
<evidence type="ECO:0000259" key="9">
    <source>
        <dbReference type="Pfam" id="PF22366"/>
    </source>
</evidence>
<keyword evidence="5" id="KW-0560">Oxidoreductase</keyword>
<accession>A0ABV2AQW4</accession>
<dbReference type="EMBL" id="JBDODL010001946">
    <property type="protein sequence ID" value="MES1921924.1"/>
    <property type="molecule type" value="Genomic_DNA"/>
</dbReference>
<gene>
    <name evidence="10" type="ORF">MHBO_003452</name>
</gene>
<evidence type="ECO:0000256" key="5">
    <source>
        <dbReference type="ARBA" id="ARBA00023002"/>
    </source>
</evidence>
<evidence type="ECO:0000313" key="11">
    <source>
        <dbReference type="Proteomes" id="UP001439008"/>
    </source>
</evidence>
<feature type="domain" description="External alternative NADH-ubiquinone oxidoreductase-like C-terminal" evidence="9">
    <location>
        <begin position="86"/>
        <end position="146"/>
    </location>
</feature>
<dbReference type="Proteomes" id="UP001439008">
    <property type="component" value="Unassembled WGS sequence"/>
</dbReference>
<comment type="caution">
    <text evidence="10">The sequence shown here is derived from an EMBL/GenBank/DDBJ whole genome shotgun (WGS) entry which is preliminary data.</text>
</comment>
<comment type="catalytic activity">
    <reaction evidence="7">
        <text>a quinone + NADH + H(+) = a quinol + NAD(+)</text>
        <dbReference type="Rhea" id="RHEA:46160"/>
        <dbReference type="ChEBI" id="CHEBI:15378"/>
        <dbReference type="ChEBI" id="CHEBI:24646"/>
        <dbReference type="ChEBI" id="CHEBI:57540"/>
        <dbReference type="ChEBI" id="CHEBI:57945"/>
        <dbReference type="ChEBI" id="CHEBI:132124"/>
        <dbReference type="EC" id="1.6.5.9"/>
    </reaction>
</comment>
<evidence type="ECO:0000256" key="2">
    <source>
        <dbReference type="ARBA" id="ARBA00012637"/>
    </source>
</evidence>
<dbReference type="SUPFAM" id="SSF51905">
    <property type="entry name" value="FAD/NAD(P)-binding domain"/>
    <property type="match status" value="1"/>
</dbReference>
<evidence type="ECO:0000256" key="8">
    <source>
        <dbReference type="ARBA" id="ARBA00049010"/>
    </source>
</evidence>
<dbReference type="PANTHER" id="PTHR43706:SF47">
    <property type="entry name" value="EXTERNAL NADH-UBIQUINONE OXIDOREDUCTASE 1, MITOCHONDRIAL-RELATED"/>
    <property type="match status" value="1"/>
</dbReference>
<evidence type="ECO:0000256" key="7">
    <source>
        <dbReference type="ARBA" id="ARBA00047599"/>
    </source>
</evidence>
<dbReference type="InterPro" id="IPR036188">
    <property type="entry name" value="FAD/NAD-bd_sf"/>
</dbReference>
<evidence type="ECO:0000256" key="6">
    <source>
        <dbReference type="ARBA" id="ARBA00023027"/>
    </source>
</evidence>
<name>A0ABV2AQW4_9EUKA</name>
<keyword evidence="11" id="KW-1185">Reference proteome</keyword>
<evidence type="ECO:0000313" key="10">
    <source>
        <dbReference type="EMBL" id="MES1921924.1"/>
    </source>
</evidence>
<protein>
    <recommendedName>
        <fullName evidence="2">NADH:ubiquinone reductase (non-electrogenic)</fullName>
        <ecNumber evidence="2">1.6.5.9</ecNumber>
    </recommendedName>
</protein>
<proteinExistence type="inferred from homology"/>
<keyword evidence="4" id="KW-0274">FAD</keyword>
<keyword evidence="6" id="KW-0520">NAD</keyword>
<dbReference type="InterPro" id="IPR054585">
    <property type="entry name" value="NDH2-like_C"/>
</dbReference>
<dbReference type="Gene3D" id="3.50.50.100">
    <property type="match status" value="1"/>
</dbReference>
<comment type="catalytic activity">
    <reaction evidence="8">
        <text>a ubiquinone + NADH + H(+) = a ubiquinol + NAD(+)</text>
        <dbReference type="Rhea" id="RHEA:23152"/>
        <dbReference type="Rhea" id="RHEA-COMP:9565"/>
        <dbReference type="Rhea" id="RHEA-COMP:9566"/>
        <dbReference type="ChEBI" id="CHEBI:15378"/>
        <dbReference type="ChEBI" id="CHEBI:16389"/>
        <dbReference type="ChEBI" id="CHEBI:17976"/>
        <dbReference type="ChEBI" id="CHEBI:57540"/>
        <dbReference type="ChEBI" id="CHEBI:57945"/>
    </reaction>
</comment>
<keyword evidence="3" id="KW-0285">Flavoprotein</keyword>
<organism evidence="10 11">
    <name type="scientific">Bonamia ostreae</name>
    <dbReference type="NCBI Taxonomy" id="126728"/>
    <lineage>
        <taxon>Eukaryota</taxon>
        <taxon>Sar</taxon>
        <taxon>Rhizaria</taxon>
        <taxon>Endomyxa</taxon>
        <taxon>Ascetosporea</taxon>
        <taxon>Haplosporida</taxon>
        <taxon>Bonamia</taxon>
    </lineage>
</organism>
<dbReference type="EC" id="1.6.5.9" evidence="2"/>
<sequence>MIPFIEKLDFKKNERNKSLMINDKNNVMSKDGKSYTNIFALGDCAFNPNSPLPPTAQVAQQQAYWLCKEMNKMKNRKDFEPFKYVHKGTMAYIGGKDALVDTKYGSFSGISGWLFWNSVYLSKQFSLKNKISVPVHWGINHLLGRNMCQF</sequence>
<evidence type="ECO:0000256" key="4">
    <source>
        <dbReference type="ARBA" id="ARBA00022827"/>
    </source>
</evidence>
<dbReference type="Pfam" id="PF22366">
    <property type="entry name" value="NDH2_C"/>
    <property type="match status" value="1"/>
</dbReference>
<comment type="similarity">
    <text evidence="1">Belongs to the NADH dehydrogenase family.</text>
</comment>